<name>A0ABW2AT19_9MICO</name>
<dbReference type="GO" id="GO:0003677">
    <property type="term" value="F:DNA binding"/>
    <property type="evidence" value="ECO:0007669"/>
    <property type="project" value="UniProtKB-KW"/>
</dbReference>
<dbReference type="SUPFAM" id="SSF50249">
    <property type="entry name" value="Nucleic acid-binding proteins"/>
    <property type="match status" value="1"/>
</dbReference>
<dbReference type="InterPro" id="IPR012340">
    <property type="entry name" value="NA-bd_OB-fold"/>
</dbReference>
<gene>
    <name evidence="4" type="ORF">ACFQBT_09445</name>
</gene>
<dbReference type="Pfam" id="PF00436">
    <property type="entry name" value="SSB"/>
    <property type="match status" value="1"/>
</dbReference>
<dbReference type="Gene3D" id="2.40.50.140">
    <property type="entry name" value="Nucleic acid-binding proteins"/>
    <property type="match status" value="1"/>
</dbReference>
<dbReference type="RefSeq" id="WP_377822219.1">
    <property type="nucleotide sequence ID" value="NZ_JBHSWJ010000002.1"/>
</dbReference>
<comment type="caution">
    <text evidence="4">The sequence shown here is derived from an EMBL/GenBank/DDBJ whole genome shotgun (WGS) entry which is preliminary data.</text>
</comment>
<evidence type="ECO:0000256" key="2">
    <source>
        <dbReference type="PROSITE-ProRule" id="PRU00252"/>
    </source>
</evidence>
<sequence>MRGLAVKGAQHDAGQQQSPPVNTVTLCGRVSGEPTVRELPSGDEIVTFRLVVPRPEDSRAKATGQRVDTFDLVCWVTRLRRQGARLAGGDEIAVSGELRRRFWRAGTAVQSRVEVEVGAMTVLTRAATTDRGKRGAAARGRSRGRAPVG</sequence>
<feature type="compositionally biased region" description="Basic residues" evidence="3">
    <location>
        <begin position="134"/>
        <end position="149"/>
    </location>
</feature>
<accession>A0ABW2AT19</accession>
<evidence type="ECO:0000313" key="5">
    <source>
        <dbReference type="Proteomes" id="UP001596356"/>
    </source>
</evidence>
<keyword evidence="1 2" id="KW-0238">DNA-binding</keyword>
<evidence type="ECO:0000256" key="3">
    <source>
        <dbReference type="SAM" id="MobiDB-lite"/>
    </source>
</evidence>
<dbReference type="Proteomes" id="UP001596356">
    <property type="component" value="Unassembled WGS sequence"/>
</dbReference>
<dbReference type="PROSITE" id="PS50935">
    <property type="entry name" value="SSB"/>
    <property type="match status" value="1"/>
</dbReference>
<reference evidence="5" key="1">
    <citation type="journal article" date="2019" name="Int. J. Syst. Evol. Microbiol.">
        <title>The Global Catalogue of Microorganisms (GCM) 10K type strain sequencing project: providing services to taxonomists for standard genome sequencing and annotation.</title>
        <authorList>
            <consortium name="The Broad Institute Genomics Platform"/>
            <consortium name="The Broad Institute Genome Sequencing Center for Infectious Disease"/>
            <person name="Wu L."/>
            <person name="Ma J."/>
        </authorList>
    </citation>
    <scope>NUCLEOTIDE SEQUENCE [LARGE SCALE GENOMIC DNA]</scope>
    <source>
        <strain evidence="5">NBRC 106593</strain>
    </source>
</reference>
<feature type="compositionally biased region" description="Polar residues" evidence="3">
    <location>
        <begin position="13"/>
        <end position="23"/>
    </location>
</feature>
<dbReference type="InterPro" id="IPR000424">
    <property type="entry name" value="Primosome_PriB/ssb"/>
</dbReference>
<feature type="region of interest" description="Disordered" evidence="3">
    <location>
        <begin position="128"/>
        <end position="149"/>
    </location>
</feature>
<protein>
    <submittedName>
        <fullName evidence="4">Single-stranded DNA-binding protein</fullName>
    </submittedName>
</protein>
<feature type="region of interest" description="Disordered" evidence="3">
    <location>
        <begin position="1"/>
        <end position="23"/>
    </location>
</feature>
<dbReference type="EMBL" id="JBHSWJ010000002">
    <property type="protein sequence ID" value="MFC6714028.1"/>
    <property type="molecule type" value="Genomic_DNA"/>
</dbReference>
<keyword evidence="5" id="KW-1185">Reference proteome</keyword>
<evidence type="ECO:0000256" key="1">
    <source>
        <dbReference type="ARBA" id="ARBA00023125"/>
    </source>
</evidence>
<evidence type="ECO:0000313" key="4">
    <source>
        <dbReference type="EMBL" id="MFC6714028.1"/>
    </source>
</evidence>
<proteinExistence type="predicted"/>
<dbReference type="CDD" id="cd04496">
    <property type="entry name" value="SSB_OBF"/>
    <property type="match status" value="1"/>
</dbReference>
<organism evidence="4 5">
    <name type="scientific">Branchiibius cervicis</name>
    <dbReference type="NCBI Taxonomy" id="908252"/>
    <lineage>
        <taxon>Bacteria</taxon>
        <taxon>Bacillati</taxon>
        <taxon>Actinomycetota</taxon>
        <taxon>Actinomycetes</taxon>
        <taxon>Micrococcales</taxon>
        <taxon>Dermacoccaceae</taxon>
        <taxon>Branchiibius</taxon>
    </lineage>
</organism>